<proteinExistence type="predicted"/>
<reference evidence="1" key="2">
    <citation type="journal article" date="2024" name="Plant">
        <title>Genomic evolution and insights into agronomic trait innovations of Sesamum species.</title>
        <authorList>
            <person name="Miao H."/>
            <person name="Wang L."/>
            <person name="Qu L."/>
            <person name="Liu H."/>
            <person name="Sun Y."/>
            <person name="Le M."/>
            <person name="Wang Q."/>
            <person name="Wei S."/>
            <person name="Zheng Y."/>
            <person name="Lin W."/>
            <person name="Duan Y."/>
            <person name="Cao H."/>
            <person name="Xiong S."/>
            <person name="Wang X."/>
            <person name="Wei L."/>
            <person name="Li C."/>
            <person name="Ma Q."/>
            <person name="Ju M."/>
            <person name="Zhao R."/>
            <person name="Li G."/>
            <person name="Mu C."/>
            <person name="Tian Q."/>
            <person name="Mei H."/>
            <person name="Zhang T."/>
            <person name="Gao T."/>
            <person name="Zhang H."/>
        </authorList>
    </citation>
    <scope>NUCLEOTIDE SEQUENCE</scope>
    <source>
        <strain evidence="1">G02</strain>
    </source>
</reference>
<reference evidence="1" key="1">
    <citation type="submission" date="2020-06" db="EMBL/GenBank/DDBJ databases">
        <authorList>
            <person name="Li T."/>
            <person name="Hu X."/>
            <person name="Zhang T."/>
            <person name="Song X."/>
            <person name="Zhang H."/>
            <person name="Dai N."/>
            <person name="Sheng W."/>
            <person name="Hou X."/>
            <person name="Wei L."/>
        </authorList>
    </citation>
    <scope>NUCLEOTIDE SEQUENCE</scope>
    <source>
        <strain evidence="1">G02</strain>
        <tissue evidence="1">Leaf</tissue>
    </source>
</reference>
<gene>
    <name evidence="1" type="ORF">Sradi_6424600</name>
</gene>
<accession>A0AAW2K6H6</accession>
<dbReference type="EMBL" id="JACGWJ010000030">
    <property type="protein sequence ID" value="KAL0301478.1"/>
    <property type="molecule type" value="Genomic_DNA"/>
</dbReference>
<sequence>MFTWCNRRESSHTARAHSDRACCNSCWAYLFQVAKVHHENFACSDHAALTVHMSEVTNLARKETMEWVLANMENRAIDTMNTDLTRPFSLEEIMRGLNQMHPLKSPDPDGMYTYPFKKSIIGPDTWACMLEFLIIVLLTTL</sequence>
<organism evidence="1">
    <name type="scientific">Sesamum radiatum</name>
    <name type="common">Black benniseed</name>
    <dbReference type="NCBI Taxonomy" id="300843"/>
    <lineage>
        <taxon>Eukaryota</taxon>
        <taxon>Viridiplantae</taxon>
        <taxon>Streptophyta</taxon>
        <taxon>Embryophyta</taxon>
        <taxon>Tracheophyta</taxon>
        <taxon>Spermatophyta</taxon>
        <taxon>Magnoliopsida</taxon>
        <taxon>eudicotyledons</taxon>
        <taxon>Gunneridae</taxon>
        <taxon>Pentapetalae</taxon>
        <taxon>asterids</taxon>
        <taxon>lamiids</taxon>
        <taxon>Lamiales</taxon>
        <taxon>Pedaliaceae</taxon>
        <taxon>Sesamum</taxon>
    </lineage>
</organism>
<evidence type="ECO:0000313" key="1">
    <source>
        <dbReference type="EMBL" id="KAL0301478.1"/>
    </source>
</evidence>
<name>A0AAW2K6H6_SESRA</name>
<dbReference type="AlphaFoldDB" id="A0AAW2K6H6"/>
<comment type="caution">
    <text evidence="1">The sequence shown here is derived from an EMBL/GenBank/DDBJ whole genome shotgun (WGS) entry which is preliminary data.</text>
</comment>
<protein>
    <submittedName>
        <fullName evidence="1">Uncharacterized protein</fullName>
    </submittedName>
</protein>